<dbReference type="Gene3D" id="3.90.1150.10">
    <property type="entry name" value="Aspartate Aminotransferase, domain 1"/>
    <property type="match status" value="1"/>
</dbReference>
<dbReference type="InParanoid" id="Q22NU6"/>
<name>Q22NU6_TETTS</name>
<organism evidence="11 12">
    <name type="scientific">Tetrahymena thermophila (strain SB210)</name>
    <dbReference type="NCBI Taxonomy" id="312017"/>
    <lineage>
        <taxon>Eukaryota</taxon>
        <taxon>Sar</taxon>
        <taxon>Alveolata</taxon>
        <taxon>Ciliophora</taxon>
        <taxon>Intramacronucleata</taxon>
        <taxon>Oligohymenophorea</taxon>
        <taxon>Hymenostomatida</taxon>
        <taxon>Tetrahymenina</taxon>
        <taxon>Tetrahymenidae</taxon>
        <taxon>Tetrahymena</taxon>
    </lineage>
</organism>
<evidence type="ECO:0000313" key="11">
    <source>
        <dbReference type="EMBL" id="EAR87065.2"/>
    </source>
</evidence>
<evidence type="ECO:0000256" key="8">
    <source>
        <dbReference type="ARBA" id="ARBA00023014"/>
    </source>
</evidence>
<evidence type="ECO:0000256" key="6">
    <source>
        <dbReference type="ARBA" id="ARBA00022898"/>
    </source>
</evidence>
<evidence type="ECO:0000256" key="5">
    <source>
        <dbReference type="ARBA" id="ARBA00022723"/>
    </source>
</evidence>
<dbReference type="eggNOG" id="KOG1549">
    <property type="taxonomic scope" value="Eukaryota"/>
</dbReference>
<evidence type="ECO:0000256" key="2">
    <source>
        <dbReference type="ARBA" id="ARBA00006490"/>
    </source>
</evidence>
<dbReference type="GO" id="GO:0051536">
    <property type="term" value="F:iron-sulfur cluster binding"/>
    <property type="evidence" value="ECO:0007669"/>
    <property type="project" value="UniProtKB-KW"/>
</dbReference>
<evidence type="ECO:0000259" key="10">
    <source>
        <dbReference type="Pfam" id="PF00266"/>
    </source>
</evidence>
<dbReference type="AlphaFoldDB" id="Q22NU6"/>
<dbReference type="HOGENOM" id="CLU_003433_0_2_1"/>
<dbReference type="SUPFAM" id="SSF53383">
    <property type="entry name" value="PLP-dependent transferases"/>
    <property type="match status" value="1"/>
</dbReference>
<evidence type="ECO:0000313" key="12">
    <source>
        <dbReference type="Proteomes" id="UP000009168"/>
    </source>
</evidence>
<keyword evidence="5" id="KW-0479">Metal-binding</keyword>
<dbReference type="RefSeq" id="XP_001007310.2">
    <property type="nucleotide sequence ID" value="XM_001007310.3"/>
</dbReference>
<evidence type="ECO:0000256" key="9">
    <source>
        <dbReference type="RuleBase" id="RU004504"/>
    </source>
</evidence>
<dbReference type="KEGG" id="tet:TTHERM_00418550"/>
<protein>
    <recommendedName>
        <fullName evidence="3">cysteine desulfurase</fullName>
        <ecNumber evidence="3">2.8.1.7</ecNumber>
    </recommendedName>
</protein>
<dbReference type="InterPro" id="IPR020578">
    <property type="entry name" value="Aminotrans_V_PyrdxlP_BS"/>
</dbReference>
<dbReference type="Proteomes" id="UP000009168">
    <property type="component" value="Unassembled WGS sequence"/>
</dbReference>
<keyword evidence="4" id="KW-0808">Transferase</keyword>
<comment type="similarity">
    <text evidence="2">Belongs to the class-V pyridoxal-phosphate-dependent aminotransferase family. NifS/IscS subfamily.</text>
</comment>
<dbReference type="GO" id="GO:0046872">
    <property type="term" value="F:metal ion binding"/>
    <property type="evidence" value="ECO:0007669"/>
    <property type="project" value="UniProtKB-KW"/>
</dbReference>
<proteinExistence type="inferred from homology"/>
<evidence type="ECO:0000256" key="1">
    <source>
        <dbReference type="ARBA" id="ARBA00001933"/>
    </source>
</evidence>
<dbReference type="InterPro" id="IPR015424">
    <property type="entry name" value="PyrdxlP-dep_Trfase"/>
</dbReference>
<dbReference type="InterPro" id="IPR015422">
    <property type="entry name" value="PyrdxlP-dep_Trfase_small"/>
</dbReference>
<dbReference type="EMBL" id="GG662856">
    <property type="protein sequence ID" value="EAR87065.2"/>
    <property type="molecule type" value="Genomic_DNA"/>
</dbReference>
<dbReference type="GO" id="GO:0016226">
    <property type="term" value="P:iron-sulfur cluster assembly"/>
    <property type="evidence" value="ECO:0007669"/>
    <property type="project" value="TreeGrafter"/>
</dbReference>
<keyword evidence="8" id="KW-0411">Iron-sulfur</keyword>
<accession>Q22NU6</accession>
<dbReference type="FunFam" id="3.40.640.10:FF:000003">
    <property type="entry name" value="Cysteine desulfurase IscS"/>
    <property type="match status" value="1"/>
</dbReference>
<dbReference type="EC" id="2.8.1.7" evidence="3"/>
<sequence>MMLRQKNIGYSLFQQLRRAKCSQIDKQNSTDALKRPLYLDMQATTPIDFRVLDKMLPYLTVDYGNPHSKSHLYGVNSSSIVEEARENIAQLLNAEPSEIVFNSGATESNNTALLGLSEHHFNNKSIKNHIITTTMEHKTVLEACKYIQKRFGFNVTFMDVDEYGRVDINKLSQIINEKTLLFSVMSLNNEVGVIQDLESLGALCEERGVYFHTDAAQAIGKIPLDVRKMNIDLMSFTGHKVFAPKGTGGLFIRDKKQYKKNNKPAIQLAPLIHGGGQERGMRSGTLSPPMVIALGEACKIAQREMENDNQHIKKLYERMYERIFREVPFVKLNGHPVHRYFGNLNISFKYIFSGDIMNEIKNKIAFSAGAACLDEPSYVLQALHVDESYAFGAIRIGIGRFTTQEEVDYLLDTLIPIVNNLRQKNKVYQQHFAKQNNQ</sequence>
<evidence type="ECO:0000256" key="3">
    <source>
        <dbReference type="ARBA" id="ARBA00012239"/>
    </source>
</evidence>
<dbReference type="GO" id="GO:0031071">
    <property type="term" value="F:cysteine desulfurase activity"/>
    <property type="evidence" value="ECO:0007669"/>
    <property type="project" value="UniProtKB-EC"/>
</dbReference>
<dbReference type="GO" id="GO:0005739">
    <property type="term" value="C:mitochondrion"/>
    <property type="evidence" value="ECO:0007669"/>
    <property type="project" value="TreeGrafter"/>
</dbReference>
<dbReference type="STRING" id="312017.Q22NU6"/>
<dbReference type="Pfam" id="PF00266">
    <property type="entry name" value="Aminotran_5"/>
    <property type="match status" value="1"/>
</dbReference>
<evidence type="ECO:0000256" key="4">
    <source>
        <dbReference type="ARBA" id="ARBA00022679"/>
    </source>
</evidence>
<dbReference type="GO" id="GO:0008483">
    <property type="term" value="F:transaminase activity"/>
    <property type="evidence" value="ECO:0007669"/>
    <property type="project" value="UniProtKB-KW"/>
</dbReference>
<dbReference type="PROSITE" id="PS00595">
    <property type="entry name" value="AA_TRANSFER_CLASS_5"/>
    <property type="match status" value="1"/>
</dbReference>
<evidence type="ECO:0000256" key="7">
    <source>
        <dbReference type="ARBA" id="ARBA00023004"/>
    </source>
</evidence>
<dbReference type="PANTHER" id="PTHR11601">
    <property type="entry name" value="CYSTEINE DESULFURYLASE FAMILY MEMBER"/>
    <property type="match status" value="1"/>
</dbReference>
<dbReference type="InterPro" id="IPR016454">
    <property type="entry name" value="Cysteine_dSase"/>
</dbReference>
<keyword evidence="12" id="KW-1185">Reference proteome</keyword>
<dbReference type="OrthoDB" id="10250117at2759"/>
<comment type="cofactor">
    <cofactor evidence="1 9">
        <name>pyridoxal 5'-phosphate</name>
        <dbReference type="ChEBI" id="CHEBI:597326"/>
    </cofactor>
</comment>
<gene>
    <name evidence="11" type="ORF">TTHERM_00418550</name>
</gene>
<keyword evidence="7" id="KW-0408">Iron</keyword>
<dbReference type="Gene3D" id="3.40.640.10">
    <property type="entry name" value="Type I PLP-dependent aspartate aminotransferase-like (Major domain)"/>
    <property type="match status" value="1"/>
</dbReference>
<keyword evidence="6" id="KW-0663">Pyridoxal phosphate</keyword>
<dbReference type="InterPro" id="IPR015421">
    <property type="entry name" value="PyrdxlP-dep_Trfase_major"/>
</dbReference>
<dbReference type="GeneID" id="7826780"/>
<dbReference type="PANTHER" id="PTHR11601:SF34">
    <property type="entry name" value="CYSTEINE DESULFURASE"/>
    <property type="match status" value="1"/>
</dbReference>
<keyword evidence="11" id="KW-0032">Aminotransferase</keyword>
<dbReference type="InterPro" id="IPR000192">
    <property type="entry name" value="Aminotrans_V_dom"/>
</dbReference>
<reference evidence="12" key="1">
    <citation type="journal article" date="2006" name="PLoS Biol.">
        <title>Macronuclear genome sequence of the ciliate Tetrahymena thermophila, a model eukaryote.</title>
        <authorList>
            <person name="Eisen J.A."/>
            <person name="Coyne R.S."/>
            <person name="Wu M."/>
            <person name="Wu D."/>
            <person name="Thiagarajan M."/>
            <person name="Wortman J.R."/>
            <person name="Badger J.H."/>
            <person name="Ren Q."/>
            <person name="Amedeo P."/>
            <person name="Jones K.M."/>
            <person name="Tallon L.J."/>
            <person name="Delcher A.L."/>
            <person name="Salzberg S.L."/>
            <person name="Silva J.C."/>
            <person name="Haas B.J."/>
            <person name="Majoros W.H."/>
            <person name="Farzad M."/>
            <person name="Carlton J.M."/>
            <person name="Smith R.K. Jr."/>
            <person name="Garg J."/>
            <person name="Pearlman R.E."/>
            <person name="Karrer K.M."/>
            <person name="Sun L."/>
            <person name="Manning G."/>
            <person name="Elde N.C."/>
            <person name="Turkewitz A.P."/>
            <person name="Asai D.J."/>
            <person name="Wilkes D.E."/>
            <person name="Wang Y."/>
            <person name="Cai H."/>
            <person name="Collins K."/>
            <person name="Stewart B.A."/>
            <person name="Lee S.R."/>
            <person name="Wilamowska K."/>
            <person name="Weinberg Z."/>
            <person name="Ruzzo W.L."/>
            <person name="Wloga D."/>
            <person name="Gaertig J."/>
            <person name="Frankel J."/>
            <person name="Tsao C.-C."/>
            <person name="Gorovsky M.A."/>
            <person name="Keeling P.J."/>
            <person name="Waller R.F."/>
            <person name="Patron N.J."/>
            <person name="Cherry J.M."/>
            <person name="Stover N.A."/>
            <person name="Krieger C.J."/>
            <person name="del Toro C."/>
            <person name="Ryder H.F."/>
            <person name="Williamson S.C."/>
            <person name="Barbeau R.A."/>
            <person name="Hamilton E.P."/>
            <person name="Orias E."/>
        </authorList>
    </citation>
    <scope>NUCLEOTIDE SEQUENCE [LARGE SCALE GENOMIC DNA]</scope>
    <source>
        <strain evidence="12">SB210</strain>
    </source>
</reference>
<dbReference type="PIRSF" id="PIRSF005572">
    <property type="entry name" value="NifS"/>
    <property type="match status" value="1"/>
</dbReference>
<dbReference type="GO" id="GO:0005829">
    <property type="term" value="C:cytosol"/>
    <property type="evidence" value="ECO:0007669"/>
    <property type="project" value="TreeGrafter"/>
</dbReference>
<feature type="domain" description="Aminotransferase class V" evidence="10">
    <location>
        <begin position="38"/>
        <end position="410"/>
    </location>
</feature>